<dbReference type="SUPFAM" id="SSF53335">
    <property type="entry name" value="S-adenosyl-L-methionine-dependent methyltransferases"/>
    <property type="match status" value="1"/>
</dbReference>
<dbReference type="GO" id="GO:0008168">
    <property type="term" value="F:methyltransferase activity"/>
    <property type="evidence" value="ECO:0007669"/>
    <property type="project" value="UniProtKB-KW"/>
</dbReference>
<reference evidence="3" key="1">
    <citation type="submission" date="2016-10" db="EMBL/GenBank/DDBJ databases">
        <authorList>
            <person name="Varghese N."/>
            <person name="Submissions S."/>
        </authorList>
    </citation>
    <scope>NUCLEOTIDE SEQUENCE [LARGE SCALE GENOMIC DNA]</scope>
    <source>
        <strain evidence="3">DSM 26893</strain>
    </source>
</reference>
<dbReference type="OrthoDB" id="7273451at2"/>
<keyword evidence="2" id="KW-0489">Methyltransferase</keyword>
<dbReference type="RefSeq" id="WP_091844640.1">
    <property type="nucleotide sequence ID" value="NZ_FOCM01000002.1"/>
</dbReference>
<accession>A0A1H8DEL6</accession>
<name>A0A1H8DEL6_9RHOB</name>
<feature type="domain" description="Methyltransferase" evidence="1">
    <location>
        <begin position="37"/>
        <end position="121"/>
    </location>
</feature>
<keyword evidence="3" id="KW-1185">Reference proteome</keyword>
<keyword evidence="2" id="KW-0808">Transferase</keyword>
<dbReference type="AlphaFoldDB" id="A0A1H8DEL6"/>
<dbReference type="Gene3D" id="3.40.50.150">
    <property type="entry name" value="Vaccinia Virus protein VP39"/>
    <property type="match status" value="1"/>
</dbReference>
<dbReference type="Proteomes" id="UP000199372">
    <property type="component" value="Unassembled WGS sequence"/>
</dbReference>
<evidence type="ECO:0000313" key="2">
    <source>
        <dbReference type="EMBL" id="SEN05606.1"/>
    </source>
</evidence>
<dbReference type="Pfam" id="PF13649">
    <property type="entry name" value="Methyltransf_25"/>
    <property type="match status" value="1"/>
</dbReference>
<evidence type="ECO:0000259" key="1">
    <source>
        <dbReference type="Pfam" id="PF13649"/>
    </source>
</evidence>
<dbReference type="GO" id="GO:0032259">
    <property type="term" value="P:methylation"/>
    <property type="evidence" value="ECO:0007669"/>
    <property type="project" value="UniProtKB-KW"/>
</dbReference>
<dbReference type="InterPro" id="IPR041698">
    <property type="entry name" value="Methyltransf_25"/>
</dbReference>
<evidence type="ECO:0000313" key="3">
    <source>
        <dbReference type="Proteomes" id="UP000199372"/>
    </source>
</evidence>
<sequence>MGFSADWLSLREPADMAARDATLLRQAAEAAGPDPVVLDLGCGTGATVRALGPHLPASAKWHLVDNDPDLLPHAAAAAGDGAQTHELDLQRLEDLPLEDVTIVTASALLDLASEDWVRALAARLDVPFYAALSYDGHMGWTPLDPEDAAVTDTFNADQQTDKGFGIAMGPEAGDRSAAAFEAAGFDVRTARSPWRLGPDAAALQAELVRGIAGAAGAGEWGQRRVAAAGTAECRVGHIDLLAIPGGGA</sequence>
<organism evidence="2 3">
    <name type="scientific">Palleronia pelagia</name>
    <dbReference type="NCBI Taxonomy" id="387096"/>
    <lineage>
        <taxon>Bacteria</taxon>
        <taxon>Pseudomonadati</taxon>
        <taxon>Pseudomonadota</taxon>
        <taxon>Alphaproteobacteria</taxon>
        <taxon>Rhodobacterales</taxon>
        <taxon>Roseobacteraceae</taxon>
        <taxon>Palleronia</taxon>
    </lineage>
</organism>
<gene>
    <name evidence="2" type="ORF">SAMN04488011_102311</name>
</gene>
<dbReference type="EMBL" id="FOCM01000002">
    <property type="protein sequence ID" value="SEN05606.1"/>
    <property type="molecule type" value="Genomic_DNA"/>
</dbReference>
<protein>
    <submittedName>
        <fullName evidence="2">Methyltransferase domain-containing protein</fullName>
    </submittedName>
</protein>
<proteinExistence type="predicted"/>
<dbReference type="InterPro" id="IPR029063">
    <property type="entry name" value="SAM-dependent_MTases_sf"/>
</dbReference>